<comment type="similarity">
    <text evidence="3">Belongs to the splicing factor SR family.</text>
</comment>
<dbReference type="GO" id="GO:0003723">
    <property type="term" value="F:RNA binding"/>
    <property type="evidence" value="ECO:0007669"/>
    <property type="project" value="UniProtKB-UniRule"/>
</dbReference>
<dbReference type="InterPro" id="IPR012677">
    <property type="entry name" value="Nucleotide-bd_a/b_plait_sf"/>
</dbReference>
<dbReference type="Proteomes" id="UP001557470">
    <property type="component" value="Unassembled WGS sequence"/>
</dbReference>
<dbReference type="InterPro" id="IPR034201">
    <property type="entry name" value="RNPS1_RRM"/>
</dbReference>
<reference evidence="12 13" key="1">
    <citation type="submission" date="2024-06" db="EMBL/GenBank/DDBJ databases">
        <authorList>
            <person name="Pan Q."/>
            <person name="Wen M."/>
            <person name="Jouanno E."/>
            <person name="Zahm M."/>
            <person name="Klopp C."/>
            <person name="Cabau C."/>
            <person name="Louis A."/>
            <person name="Berthelot C."/>
            <person name="Parey E."/>
            <person name="Roest Crollius H."/>
            <person name="Montfort J."/>
            <person name="Robinson-Rechavi M."/>
            <person name="Bouchez O."/>
            <person name="Lampietro C."/>
            <person name="Lopez Roques C."/>
            <person name="Donnadieu C."/>
            <person name="Postlethwait J."/>
            <person name="Bobe J."/>
            <person name="Verreycken H."/>
            <person name="Guiguen Y."/>
        </authorList>
    </citation>
    <scope>NUCLEOTIDE SEQUENCE [LARGE SCALE GENOMIC DNA]</scope>
    <source>
        <strain evidence="12">Up_M1</strain>
        <tissue evidence="12">Testis</tissue>
    </source>
</reference>
<feature type="compositionally biased region" description="Basic residues" evidence="10">
    <location>
        <begin position="107"/>
        <end position="118"/>
    </location>
</feature>
<feature type="region of interest" description="Disordered" evidence="10">
    <location>
        <begin position="1"/>
        <end position="77"/>
    </location>
</feature>
<comment type="subcellular location">
    <subcellularLocation>
        <location evidence="2">Cytoplasm</location>
    </subcellularLocation>
    <subcellularLocation>
        <location evidence="1">Nucleus speckle</location>
    </subcellularLocation>
</comment>
<feature type="region of interest" description="Disordered" evidence="10">
    <location>
        <begin position="213"/>
        <end position="287"/>
    </location>
</feature>
<name>A0ABD0X3A6_UMBPY</name>
<feature type="region of interest" description="Disordered" evidence="10">
    <location>
        <begin position="98"/>
        <end position="144"/>
    </location>
</feature>
<dbReference type="PANTHER" id="PTHR15481">
    <property type="entry name" value="RIBONUCLEIC ACID BINDING PROTEIN S1"/>
    <property type="match status" value="1"/>
</dbReference>
<dbReference type="AlphaFoldDB" id="A0ABD0X3A6"/>
<evidence type="ECO:0000256" key="4">
    <source>
        <dbReference type="ARBA" id="ARBA00022490"/>
    </source>
</evidence>
<keyword evidence="5" id="KW-0507">mRNA processing</keyword>
<dbReference type="GO" id="GO:0005737">
    <property type="term" value="C:cytoplasm"/>
    <property type="evidence" value="ECO:0007669"/>
    <property type="project" value="UniProtKB-SubCell"/>
</dbReference>
<dbReference type="GO" id="GO:0008380">
    <property type="term" value="P:RNA splicing"/>
    <property type="evidence" value="ECO:0007669"/>
    <property type="project" value="UniProtKB-KW"/>
</dbReference>
<dbReference type="GO" id="GO:0016607">
    <property type="term" value="C:nuclear speck"/>
    <property type="evidence" value="ECO:0007669"/>
    <property type="project" value="UniProtKB-SubCell"/>
</dbReference>
<evidence type="ECO:0000256" key="1">
    <source>
        <dbReference type="ARBA" id="ARBA00004324"/>
    </source>
</evidence>
<dbReference type="Pfam" id="PF00076">
    <property type="entry name" value="RRM_1"/>
    <property type="match status" value="1"/>
</dbReference>
<dbReference type="InterPro" id="IPR000504">
    <property type="entry name" value="RRM_dom"/>
</dbReference>
<dbReference type="PROSITE" id="PS50102">
    <property type="entry name" value="RRM"/>
    <property type="match status" value="1"/>
</dbReference>
<feature type="compositionally biased region" description="Basic residues" evidence="10">
    <location>
        <begin position="35"/>
        <end position="51"/>
    </location>
</feature>
<sequence length="287" mass="33671">MLTKEEEQERHISATKLRHHSAADLSTAELQLHQTRNKWRRHPQSERKRRNQRTEEKRRLPQRKWETRKGVERKDANDAVLPLVAAAALPPAAVLAPAPVLPVDPGRRRHDNRRRSRSASKTQKKGEEKERRRRSPSPKPTKVHLGRLTRNVTKEHIQEIFATYGKIKMIDMPVERIHPHLSRGYAYVEYETPEEAQKALKYMDGGQIDGQEITASAVLTPRIRPPPRRPSPPRRMPPPPPMWRRTPPRMRRRSRSPRRRSPVRRRSRSRSPGRRRHRSRSSSNSSR</sequence>
<evidence type="ECO:0000256" key="7">
    <source>
        <dbReference type="ARBA" id="ARBA00023187"/>
    </source>
</evidence>
<feature type="compositionally biased region" description="Basic residues" evidence="10">
    <location>
        <begin position="131"/>
        <end position="144"/>
    </location>
</feature>
<accession>A0ABD0X3A6</accession>
<dbReference type="GO" id="GO:0006397">
    <property type="term" value="P:mRNA processing"/>
    <property type="evidence" value="ECO:0007669"/>
    <property type="project" value="UniProtKB-KW"/>
</dbReference>
<evidence type="ECO:0000313" key="12">
    <source>
        <dbReference type="EMBL" id="KAL0993450.1"/>
    </source>
</evidence>
<feature type="compositionally biased region" description="Basic and acidic residues" evidence="10">
    <location>
        <begin position="52"/>
        <end position="77"/>
    </location>
</feature>
<dbReference type="SUPFAM" id="SSF54928">
    <property type="entry name" value="RNA-binding domain, RBD"/>
    <property type="match status" value="1"/>
</dbReference>
<organism evidence="12 13">
    <name type="scientific">Umbra pygmaea</name>
    <name type="common">Eastern mudminnow</name>
    <dbReference type="NCBI Taxonomy" id="75934"/>
    <lineage>
        <taxon>Eukaryota</taxon>
        <taxon>Metazoa</taxon>
        <taxon>Chordata</taxon>
        <taxon>Craniata</taxon>
        <taxon>Vertebrata</taxon>
        <taxon>Euteleostomi</taxon>
        <taxon>Actinopterygii</taxon>
        <taxon>Neopterygii</taxon>
        <taxon>Teleostei</taxon>
        <taxon>Protacanthopterygii</taxon>
        <taxon>Esociformes</taxon>
        <taxon>Umbridae</taxon>
        <taxon>Umbra</taxon>
    </lineage>
</organism>
<dbReference type="CDD" id="cd12365">
    <property type="entry name" value="RRM_RNPS1"/>
    <property type="match status" value="1"/>
</dbReference>
<evidence type="ECO:0000256" key="6">
    <source>
        <dbReference type="ARBA" id="ARBA00022884"/>
    </source>
</evidence>
<feature type="domain" description="RRM" evidence="11">
    <location>
        <begin position="141"/>
        <end position="220"/>
    </location>
</feature>
<keyword evidence="4" id="KW-0963">Cytoplasm</keyword>
<keyword evidence="13" id="KW-1185">Reference proteome</keyword>
<evidence type="ECO:0000256" key="9">
    <source>
        <dbReference type="PROSITE-ProRule" id="PRU00176"/>
    </source>
</evidence>
<dbReference type="PANTHER" id="PTHR15481:SF2">
    <property type="entry name" value="RNA-BINDING PROTEIN WITH SERINE-RICH DOMAIN 1"/>
    <property type="match status" value="1"/>
</dbReference>
<keyword evidence="7" id="KW-0508">mRNA splicing</keyword>
<protein>
    <recommendedName>
        <fullName evidence="11">RRM domain-containing protein</fullName>
    </recommendedName>
</protein>
<dbReference type="Gene3D" id="3.30.70.330">
    <property type="match status" value="1"/>
</dbReference>
<evidence type="ECO:0000256" key="5">
    <source>
        <dbReference type="ARBA" id="ARBA00022664"/>
    </source>
</evidence>
<proteinExistence type="inferred from homology"/>
<evidence type="ECO:0000256" key="2">
    <source>
        <dbReference type="ARBA" id="ARBA00004496"/>
    </source>
</evidence>
<dbReference type="EMBL" id="JAGEUA010000003">
    <property type="protein sequence ID" value="KAL0993450.1"/>
    <property type="molecule type" value="Genomic_DNA"/>
</dbReference>
<evidence type="ECO:0000256" key="10">
    <source>
        <dbReference type="SAM" id="MobiDB-lite"/>
    </source>
</evidence>
<feature type="compositionally biased region" description="Pro residues" evidence="10">
    <location>
        <begin position="228"/>
        <end position="242"/>
    </location>
</feature>
<keyword evidence="8" id="KW-0539">Nucleus</keyword>
<dbReference type="InterPro" id="IPR035979">
    <property type="entry name" value="RBD_domain_sf"/>
</dbReference>
<evidence type="ECO:0000259" key="11">
    <source>
        <dbReference type="PROSITE" id="PS50102"/>
    </source>
</evidence>
<keyword evidence="6 9" id="KW-0694">RNA-binding</keyword>
<feature type="compositionally biased region" description="Basic residues" evidence="10">
    <location>
        <begin position="246"/>
        <end position="280"/>
    </location>
</feature>
<evidence type="ECO:0000313" key="13">
    <source>
        <dbReference type="Proteomes" id="UP001557470"/>
    </source>
</evidence>
<dbReference type="FunFam" id="3.30.70.330:FF:001315">
    <property type="entry name" value="RNA-binding protein with serine-rich domain 1"/>
    <property type="match status" value="1"/>
</dbReference>
<gene>
    <name evidence="12" type="ORF">UPYG_G00108050</name>
</gene>
<dbReference type="SMART" id="SM00360">
    <property type="entry name" value="RRM"/>
    <property type="match status" value="1"/>
</dbReference>
<evidence type="ECO:0000256" key="8">
    <source>
        <dbReference type="ARBA" id="ARBA00023242"/>
    </source>
</evidence>
<evidence type="ECO:0000256" key="3">
    <source>
        <dbReference type="ARBA" id="ARBA00010269"/>
    </source>
</evidence>
<feature type="compositionally biased region" description="Basic and acidic residues" evidence="10">
    <location>
        <begin position="1"/>
        <end position="12"/>
    </location>
</feature>
<comment type="caution">
    <text evidence="12">The sequence shown here is derived from an EMBL/GenBank/DDBJ whole genome shotgun (WGS) entry which is preliminary data.</text>
</comment>